<dbReference type="PATRIC" id="fig|1359168.3.peg.806"/>
<proteinExistence type="predicted"/>
<evidence type="ECO:0000313" key="1">
    <source>
        <dbReference type="EMBL" id="KJV55014.1"/>
    </source>
</evidence>
<protein>
    <submittedName>
        <fullName evidence="1">Uncharacterized protein</fullName>
    </submittedName>
</protein>
<dbReference type="OrthoDB" id="9811157at2"/>
<dbReference type="RefSeq" id="WP_045797574.1">
    <property type="nucleotide sequence ID" value="NZ_LANP01000030.1"/>
</dbReference>
<keyword evidence="2" id="KW-1185">Reference proteome</keyword>
<name>A0A0F3MK83_9RICK</name>
<evidence type="ECO:0000313" key="2">
    <source>
        <dbReference type="Proteomes" id="UP000033616"/>
    </source>
</evidence>
<reference evidence="1 2" key="1">
    <citation type="submission" date="2015-02" db="EMBL/GenBank/DDBJ databases">
        <title>Genome Sequencing of Rickettsiales.</title>
        <authorList>
            <person name="Daugherty S.C."/>
            <person name="Su Q."/>
            <person name="Abolude K."/>
            <person name="Beier-Sexton M."/>
            <person name="Carlyon J.A."/>
            <person name="Carter R."/>
            <person name="Day N.P."/>
            <person name="Dumler S.J."/>
            <person name="Dyachenko V."/>
            <person name="Godinez A."/>
            <person name="Kurtti T.J."/>
            <person name="Lichay M."/>
            <person name="Mullins K.E."/>
            <person name="Ott S."/>
            <person name="Pappas-Brown V."/>
            <person name="Paris D.H."/>
            <person name="Patel P."/>
            <person name="Richards A.L."/>
            <person name="Sadzewicz L."/>
            <person name="Sears K."/>
            <person name="Seidman D."/>
            <person name="Sengamalay N."/>
            <person name="Stenos J."/>
            <person name="Tallon L.J."/>
            <person name="Vincent G."/>
            <person name="Fraser C.M."/>
            <person name="Munderloh U."/>
            <person name="Dunning-Hotopp J.C."/>
        </authorList>
    </citation>
    <scope>NUCLEOTIDE SEQUENCE [LARGE SCALE GENOMIC DNA]</scope>
    <source>
        <strain evidence="1 2">Fuller</strain>
    </source>
</reference>
<dbReference type="AlphaFoldDB" id="A0A0F3MK83"/>
<dbReference type="Proteomes" id="UP000033616">
    <property type="component" value="Unassembled WGS sequence"/>
</dbReference>
<dbReference type="EMBL" id="LANP01000030">
    <property type="protein sequence ID" value="KJV55014.1"/>
    <property type="molecule type" value="Genomic_DNA"/>
</dbReference>
<gene>
    <name evidence="1" type="ORF">OCHUTO_1014</name>
</gene>
<comment type="caution">
    <text evidence="1">The sequence shown here is derived from an EMBL/GenBank/DDBJ whole genome shotgun (WGS) entry which is preliminary data.</text>
</comment>
<accession>A0A0F3MK83</accession>
<organism evidence="1 2">
    <name type="scientific">Orientia chuto str. Dubai</name>
    <dbReference type="NCBI Taxonomy" id="1359168"/>
    <lineage>
        <taxon>Bacteria</taxon>
        <taxon>Pseudomonadati</taxon>
        <taxon>Pseudomonadota</taxon>
        <taxon>Alphaproteobacteria</taxon>
        <taxon>Rickettsiales</taxon>
        <taxon>Rickettsiaceae</taxon>
        <taxon>Rickettsieae</taxon>
        <taxon>Orientia</taxon>
    </lineage>
</organism>
<sequence>MCDLRARIANQAENIVRDLLIENQIYIYPKSYVWGRAEKLSAILVVQYAGRWYDFSSGEGCDLARREVILLKLRNTCRAW</sequence>